<dbReference type="PANTHER" id="PTHR46082">
    <property type="entry name" value="ATP/GTP-BINDING PROTEIN-RELATED"/>
    <property type="match status" value="1"/>
</dbReference>
<gene>
    <name evidence="4" type="ORF">BCR34DRAFT_101413</name>
</gene>
<dbReference type="GO" id="GO:0043531">
    <property type="term" value="F:ADP binding"/>
    <property type="evidence" value="ECO:0007669"/>
    <property type="project" value="InterPro"/>
</dbReference>
<keyword evidence="1" id="KW-0175">Coiled coil</keyword>
<comment type="caution">
    <text evidence="4">The sequence shown here is derived from an EMBL/GenBank/DDBJ whole genome shotgun (WGS) entry which is preliminary data.</text>
</comment>
<reference evidence="4 5" key="1">
    <citation type="submission" date="2016-07" db="EMBL/GenBank/DDBJ databases">
        <title>Pervasive Adenine N6-methylation of Active Genes in Fungi.</title>
        <authorList>
            <consortium name="DOE Joint Genome Institute"/>
            <person name="Mondo S.J."/>
            <person name="Dannebaum R.O."/>
            <person name="Kuo R.C."/>
            <person name="Labutti K."/>
            <person name="Haridas S."/>
            <person name="Kuo A."/>
            <person name="Salamov A."/>
            <person name="Ahrendt S.R."/>
            <person name="Lipzen A."/>
            <person name="Sullivan W."/>
            <person name="Andreopoulos W.B."/>
            <person name="Clum A."/>
            <person name="Lindquist E."/>
            <person name="Daum C."/>
            <person name="Ramamoorthy G.K."/>
            <person name="Gryganskyi A."/>
            <person name="Culley D."/>
            <person name="Magnuson J.K."/>
            <person name="James T.Y."/>
            <person name="O'Malley M.A."/>
            <person name="Stajich J.E."/>
            <person name="Spatafora J.W."/>
            <person name="Visel A."/>
            <person name="Grigoriev I.V."/>
        </authorList>
    </citation>
    <scope>NUCLEOTIDE SEQUENCE [LARGE SCALE GENOMIC DNA]</scope>
    <source>
        <strain evidence="4 5">CBS 115471</strain>
    </source>
</reference>
<dbReference type="PANTHER" id="PTHR46082:SF6">
    <property type="entry name" value="AAA+ ATPASE DOMAIN-CONTAINING PROTEIN-RELATED"/>
    <property type="match status" value="1"/>
</dbReference>
<dbReference type="InterPro" id="IPR053137">
    <property type="entry name" value="NLR-like"/>
</dbReference>
<dbReference type="InterPro" id="IPR056681">
    <property type="entry name" value="DUF7779"/>
</dbReference>
<sequence length="971" mass="109607">MIQFRTAQDAGYRKILSALKEYMKKLGKEHDIERMSIASSFAAQEMPTETYSNIPYERNDNFVGRQACLEDVDKIFAGPKHTPFVALHGLGGIGKTQIALELAHRWKQFFSNKYSIFWVHANSHDRFNKGLEGILDTIGFQHSAETNVQNAVEEWLRNRANGYWLLIVDNVDHRDVLNENKAKGPFKMLSCIPKVDHGHVLFTSRYKGVAMDLSDNVVHVDKMSPDEAGDLLKRTMHEQYSESQAEDVPRLIEELSYLPLAITQAAAYMRKRMNTIAEYLEMYLESEEERVDLLEEAIEGLSTSDEPGTSDSKTPKTPNTVLNTCWMSFKRLQTDDVAGPLAAELLSVMSFLDRQEIPWTLLKAFRPKATRKKMNDALGLLRTYSLVDENKATKNFSMHRLVQLSMRKWLETEKKESKYAEEAFKLICDNFPDGSFKTWDTCKALIVHAETVLELTEESQSESARAKLLQACANFQNGRGQYSAAEIKYAEVVKLRTEIMGEDNAETLYAMDQLAWTMRNQAKKREALELAKQTLRKKEQVFGENRAEALVTSHIVATIIGDQGKHQEAADIHSANLEARKELLGEEHLDTLRSASALALELWELGKFSEAEDLARQTLASRTSILGEEHPDTLEIAGTLGFILEIQGKYKEAEEVKSTMLDIRKRIYGEDHPDTADSNHDMGWILHQVGRYEAAEPYYEAALKAKKLLLGETHPKTLTTMCNYPVFYCDKGEYDKAEDKYKALITVFKRVQGPMHPQTLDATGGLAVVLRHRGKLEEAAQAARTSIDGRNKVLGPEHPWTLPPVSHSGYILTLQGELEKGEKIIRTALEGLEKSMGPEHSNVLTSLVFLSKNLLRQSTGPEDARLEESEQLARRALASRKKLLGEQHPYTFKTMHHLARVLMARGRYEEAVKLSRQALGGMCRTLGTEHPDVSLADQDLREMEAKAAEMGHKADGYVDGGEEEKAEVVDI</sequence>
<evidence type="ECO:0000313" key="4">
    <source>
        <dbReference type="EMBL" id="ORY01060.1"/>
    </source>
</evidence>
<accession>A0A1Y1YSQ8</accession>
<feature type="coiled-coil region" evidence="1">
    <location>
        <begin position="276"/>
        <end position="304"/>
    </location>
</feature>
<evidence type="ECO:0000256" key="1">
    <source>
        <dbReference type="SAM" id="Coils"/>
    </source>
</evidence>
<protein>
    <submittedName>
        <fullName evidence="4">Uncharacterized protein</fullName>
    </submittedName>
</protein>
<dbReference type="STRING" id="1231657.A0A1Y1YSQ8"/>
<evidence type="ECO:0000259" key="2">
    <source>
        <dbReference type="Pfam" id="PF00931"/>
    </source>
</evidence>
<evidence type="ECO:0000313" key="5">
    <source>
        <dbReference type="Proteomes" id="UP000193144"/>
    </source>
</evidence>
<dbReference type="SUPFAM" id="SSF52540">
    <property type="entry name" value="P-loop containing nucleoside triphosphate hydrolases"/>
    <property type="match status" value="1"/>
</dbReference>
<dbReference type="Gene3D" id="1.25.40.10">
    <property type="entry name" value="Tetratricopeptide repeat domain"/>
    <property type="match status" value="3"/>
</dbReference>
<name>A0A1Y1YSQ8_9PLEO</name>
<dbReference type="NCBIfam" id="NF040586">
    <property type="entry name" value="FxSxx_TPR"/>
    <property type="match status" value="1"/>
</dbReference>
<evidence type="ECO:0000259" key="3">
    <source>
        <dbReference type="Pfam" id="PF25000"/>
    </source>
</evidence>
<dbReference type="Pfam" id="PF25000">
    <property type="entry name" value="DUF7779"/>
    <property type="match status" value="1"/>
</dbReference>
<dbReference type="Pfam" id="PF00931">
    <property type="entry name" value="NB-ARC"/>
    <property type="match status" value="1"/>
</dbReference>
<dbReference type="InterPro" id="IPR027417">
    <property type="entry name" value="P-loop_NTPase"/>
</dbReference>
<organism evidence="4 5">
    <name type="scientific">Clohesyomyces aquaticus</name>
    <dbReference type="NCBI Taxonomy" id="1231657"/>
    <lineage>
        <taxon>Eukaryota</taxon>
        <taxon>Fungi</taxon>
        <taxon>Dikarya</taxon>
        <taxon>Ascomycota</taxon>
        <taxon>Pezizomycotina</taxon>
        <taxon>Dothideomycetes</taxon>
        <taxon>Pleosporomycetidae</taxon>
        <taxon>Pleosporales</taxon>
        <taxon>Lindgomycetaceae</taxon>
        <taxon>Clohesyomyces</taxon>
    </lineage>
</organism>
<dbReference type="OrthoDB" id="1658288at2759"/>
<dbReference type="EMBL" id="MCFA01000175">
    <property type="protein sequence ID" value="ORY01060.1"/>
    <property type="molecule type" value="Genomic_DNA"/>
</dbReference>
<dbReference type="InterPro" id="IPR002182">
    <property type="entry name" value="NB-ARC"/>
</dbReference>
<dbReference type="SUPFAM" id="SSF48452">
    <property type="entry name" value="TPR-like"/>
    <property type="match status" value="3"/>
</dbReference>
<dbReference type="Gene3D" id="3.40.50.300">
    <property type="entry name" value="P-loop containing nucleotide triphosphate hydrolases"/>
    <property type="match status" value="1"/>
</dbReference>
<dbReference type="AlphaFoldDB" id="A0A1Y1YSQ8"/>
<proteinExistence type="predicted"/>
<feature type="domain" description="NB-ARC" evidence="2">
    <location>
        <begin position="81"/>
        <end position="237"/>
    </location>
</feature>
<dbReference type="Proteomes" id="UP000193144">
    <property type="component" value="Unassembled WGS sequence"/>
</dbReference>
<dbReference type="InterPro" id="IPR011990">
    <property type="entry name" value="TPR-like_helical_dom_sf"/>
</dbReference>
<dbReference type="Pfam" id="PF13424">
    <property type="entry name" value="TPR_12"/>
    <property type="match status" value="3"/>
</dbReference>
<feature type="domain" description="DUF7779" evidence="3">
    <location>
        <begin position="341"/>
        <end position="414"/>
    </location>
</feature>
<dbReference type="Pfam" id="PF13374">
    <property type="entry name" value="TPR_10"/>
    <property type="match status" value="3"/>
</dbReference>
<keyword evidence="5" id="KW-1185">Reference proteome</keyword>